<dbReference type="PANTHER" id="PTHR43047:SF72">
    <property type="entry name" value="OSMOSENSING HISTIDINE PROTEIN KINASE SLN1"/>
    <property type="match status" value="1"/>
</dbReference>
<evidence type="ECO:0000256" key="6">
    <source>
        <dbReference type="PROSITE-ProRule" id="PRU00169"/>
    </source>
</evidence>
<sequence length="477" mass="53751">MSHEIRTPMNAVIGFSDLLAKSAKDEKQRSQVESIRSSGKTLLMIINDILDLSKIEAGKIDIIPVPVNLRDMFSEIENMFAEKVKEKGIVLSIEYEKAFTKTLLLDEVRFRQILFNLIGNAVKFTDTGSVALSIENREKEANVDLTILVKDTGIGIPVDQQKYIFDPFNQQSGQNHVKYGGTGLGLSITKKLVGKMGGTISLISEVGKGSTFRIDLPNVPVLDADIDDKQKAFDTSTVLFKPATVLIVDDNDENRKLLIDLLAYSSLTVLQAVNGKEAVEMAKKHIPDLILMDLLMPVMDGYETTKILKNGNLTRSIPIMAITASIKSPGERDNIKKIFDEYLLKPLDIAQFFERLKKHLKYELAEARDGPDTFRVGKPVCKLSEELKQKIPAFIETLELEFMPEYEKVIKNQVINEIEEFGLNLLHVSEKMNCKLFIGYGNEIKVYAENFDFERLIQTLRKFPKLVDWLKAETNGV</sequence>
<evidence type="ECO:0000256" key="3">
    <source>
        <dbReference type="ARBA" id="ARBA00022553"/>
    </source>
</evidence>
<dbReference type="CDD" id="cd00082">
    <property type="entry name" value="HisKA"/>
    <property type="match status" value="1"/>
</dbReference>
<evidence type="ECO:0000256" key="2">
    <source>
        <dbReference type="ARBA" id="ARBA00012438"/>
    </source>
</evidence>
<gene>
    <name evidence="9" type="ORF">SAMN06265379_11418</name>
</gene>
<keyword evidence="10" id="KW-1185">Reference proteome</keyword>
<dbReference type="PROSITE" id="PS50109">
    <property type="entry name" value="HIS_KIN"/>
    <property type="match status" value="1"/>
</dbReference>
<protein>
    <recommendedName>
        <fullName evidence="2">histidine kinase</fullName>
        <ecNumber evidence="2">2.7.13.3</ecNumber>
    </recommendedName>
</protein>
<dbReference type="Gene3D" id="3.40.50.2300">
    <property type="match status" value="1"/>
</dbReference>
<dbReference type="Gene3D" id="1.10.287.130">
    <property type="match status" value="1"/>
</dbReference>
<dbReference type="EC" id="2.7.13.3" evidence="2"/>
<dbReference type="FunFam" id="3.30.565.10:FF:000010">
    <property type="entry name" value="Sensor histidine kinase RcsC"/>
    <property type="match status" value="1"/>
</dbReference>
<evidence type="ECO:0000259" key="7">
    <source>
        <dbReference type="PROSITE" id="PS50109"/>
    </source>
</evidence>
<dbReference type="InterPro" id="IPR003594">
    <property type="entry name" value="HATPase_dom"/>
</dbReference>
<dbReference type="Gene3D" id="3.30.565.10">
    <property type="entry name" value="Histidine kinase-like ATPase, C-terminal domain"/>
    <property type="match status" value="1"/>
</dbReference>
<comment type="catalytic activity">
    <reaction evidence="1">
        <text>ATP + protein L-histidine = ADP + protein N-phospho-L-histidine.</text>
        <dbReference type="EC" id="2.7.13.3"/>
    </reaction>
</comment>
<dbReference type="Pfam" id="PF00512">
    <property type="entry name" value="HisKA"/>
    <property type="match status" value="1"/>
</dbReference>
<dbReference type="SUPFAM" id="SSF47384">
    <property type="entry name" value="Homodimeric domain of signal transducing histidine kinase"/>
    <property type="match status" value="1"/>
</dbReference>
<dbReference type="Proteomes" id="UP000319040">
    <property type="component" value="Unassembled WGS sequence"/>
</dbReference>
<keyword evidence="3 6" id="KW-0597">Phosphoprotein</keyword>
<name>A0A521F3V9_SACCC</name>
<dbReference type="SUPFAM" id="SSF52172">
    <property type="entry name" value="CheY-like"/>
    <property type="match status" value="1"/>
</dbReference>
<dbReference type="EMBL" id="FXTB01000014">
    <property type="protein sequence ID" value="SMO90819.1"/>
    <property type="molecule type" value="Genomic_DNA"/>
</dbReference>
<dbReference type="SMART" id="SM00387">
    <property type="entry name" value="HATPase_c"/>
    <property type="match status" value="1"/>
</dbReference>
<evidence type="ECO:0000256" key="1">
    <source>
        <dbReference type="ARBA" id="ARBA00000085"/>
    </source>
</evidence>
<dbReference type="GO" id="GO:0009927">
    <property type="term" value="F:histidine phosphotransfer kinase activity"/>
    <property type="evidence" value="ECO:0007669"/>
    <property type="project" value="TreeGrafter"/>
</dbReference>
<dbReference type="GO" id="GO:0005886">
    <property type="term" value="C:plasma membrane"/>
    <property type="evidence" value="ECO:0007669"/>
    <property type="project" value="TreeGrafter"/>
</dbReference>
<dbReference type="InterPro" id="IPR003661">
    <property type="entry name" value="HisK_dim/P_dom"/>
</dbReference>
<feature type="domain" description="Response regulatory" evidence="8">
    <location>
        <begin position="244"/>
        <end position="360"/>
    </location>
</feature>
<evidence type="ECO:0000256" key="5">
    <source>
        <dbReference type="ARBA" id="ARBA00022777"/>
    </source>
</evidence>
<dbReference type="PROSITE" id="PS50110">
    <property type="entry name" value="RESPONSE_REGULATORY"/>
    <property type="match status" value="1"/>
</dbReference>
<keyword evidence="5 9" id="KW-0418">Kinase</keyword>
<dbReference type="OrthoDB" id="9796457at2"/>
<accession>A0A521F3V9</accession>
<organism evidence="9 10">
    <name type="scientific">Saccharicrinis carchari</name>
    <dbReference type="NCBI Taxonomy" id="1168039"/>
    <lineage>
        <taxon>Bacteria</taxon>
        <taxon>Pseudomonadati</taxon>
        <taxon>Bacteroidota</taxon>
        <taxon>Bacteroidia</taxon>
        <taxon>Marinilabiliales</taxon>
        <taxon>Marinilabiliaceae</taxon>
        <taxon>Saccharicrinis</taxon>
    </lineage>
</organism>
<feature type="modified residue" description="4-aspartylphosphate" evidence="6">
    <location>
        <position position="293"/>
    </location>
</feature>
<dbReference type="AlphaFoldDB" id="A0A521F3V9"/>
<dbReference type="GO" id="GO:0000155">
    <property type="term" value="F:phosphorelay sensor kinase activity"/>
    <property type="evidence" value="ECO:0007669"/>
    <property type="project" value="InterPro"/>
</dbReference>
<dbReference type="InterPro" id="IPR001789">
    <property type="entry name" value="Sig_transdc_resp-reg_receiver"/>
</dbReference>
<evidence type="ECO:0000259" key="8">
    <source>
        <dbReference type="PROSITE" id="PS50110"/>
    </source>
</evidence>
<evidence type="ECO:0000313" key="9">
    <source>
        <dbReference type="EMBL" id="SMO90819.1"/>
    </source>
</evidence>
<feature type="domain" description="Histidine kinase" evidence="7">
    <location>
        <begin position="1"/>
        <end position="220"/>
    </location>
</feature>
<dbReference type="SUPFAM" id="SSF55874">
    <property type="entry name" value="ATPase domain of HSP90 chaperone/DNA topoisomerase II/histidine kinase"/>
    <property type="match status" value="1"/>
</dbReference>
<dbReference type="InterPro" id="IPR036890">
    <property type="entry name" value="HATPase_C_sf"/>
</dbReference>
<keyword evidence="4" id="KW-0808">Transferase</keyword>
<dbReference type="PRINTS" id="PR00344">
    <property type="entry name" value="BCTRLSENSOR"/>
</dbReference>
<dbReference type="InterPro" id="IPR011006">
    <property type="entry name" value="CheY-like_superfamily"/>
</dbReference>
<dbReference type="SMART" id="SM00448">
    <property type="entry name" value="REC"/>
    <property type="match status" value="1"/>
</dbReference>
<dbReference type="InterPro" id="IPR005467">
    <property type="entry name" value="His_kinase_dom"/>
</dbReference>
<dbReference type="InterPro" id="IPR004358">
    <property type="entry name" value="Sig_transdc_His_kin-like_C"/>
</dbReference>
<dbReference type="CDD" id="cd16922">
    <property type="entry name" value="HATPase_EvgS-ArcB-TorS-like"/>
    <property type="match status" value="1"/>
</dbReference>
<dbReference type="Pfam" id="PF00072">
    <property type="entry name" value="Response_reg"/>
    <property type="match status" value="1"/>
</dbReference>
<proteinExistence type="predicted"/>
<dbReference type="InterPro" id="IPR036097">
    <property type="entry name" value="HisK_dim/P_sf"/>
</dbReference>
<dbReference type="PANTHER" id="PTHR43047">
    <property type="entry name" value="TWO-COMPONENT HISTIDINE PROTEIN KINASE"/>
    <property type="match status" value="1"/>
</dbReference>
<reference evidence="9 10" key="1">
    <citation type="submission" date="2017-05" db="EMBL/GenBank/DDBJ databases">
        <authorList>
            <person name="Varghese N."/>
            <person name="Submissions S."/>
        </authorList>
    </citation>
    <scope>NUCLEOTIDE SEQUENCE [LARGE SCALE GENOMIC DNA]</scope>
    <source>
        <strain evidence="9 10">DSM 27040</strain>
    </source>
</reference>
<dbReference type="Pfam" id="PF02518">
    <property type="entry name" value="HATPase_c"/>
    <property type="match status" value="1"/>
</dbReference>
<evidence type="ECO:0000313" key="10">
    <source>
        <dbReference type="Proteomes" id="UP000319040"/>
    </source>
</evidence>
<evidence type="ECO:0000256" key="4">
    <source>
        <dbReference type="ARBA" id="ARBA00022679"/>
    </source>
</evidence>
<dbReference type="SMART" id="SM00388">
    <property type="entry name" value="HisKA"/>
    <property type="match status" value="1"/>
</dbReference>